<dbReference type="PIRSF" id="PIRSF039133">
    <property type="entry name" value="SUMO_E1B"/>
    <property type="match status" value="1"/>
</dbReference>
<feature type="binding site" evidence="14">
    <location>
        <position position="164"/>
    </location>
    <ligand>
        <name>Zn(2+)</name>
        <dbReference type="ChEBI" id="CHEBI:29105"/>
    </ligand>
</feature>
<evidence type="ECO:0000256" key="15">
    <source>
        <dbReference type="PROSITE-ProRule" id="PRU10132"/>
    </source>
</evidence>
<dbReference type="Pfam" id="PF00899">
    <property type="entry name" value="ThiF"/>
    <property type="match status" value="1"/>
</dbReference>
<dbReference type="PROSITE" id="PS00865">
    <property type="entry name" value="UBIQUITIN_ACTIVAT_2"/>
    <property type="match status" value="1"/>
</dbReference>
<feature type="active site" description="Glycyl thioester intermediate" evidence="12 15">
    <location>
        <position position="179"/>
    </location>
</feature>
<feature type="domain" description="THIF-type NAD/FAD binding fold" evidence="16">
    <location>
        <begin position="9"/>
        <end position="439"/>
    </location>
</feature>
<keyword evidence="8 11" id="KW-0862">Zinc</keyword>
<name>A0A9P7VE90_9ASCO</name>
<sequence length="634" mass="71368">MGRETYLKKIYGEEAYKNLKSKTILMVGAGGIGCELIKDLMLSGYSSIHIVDLDTITLSNLNRQFLFRQKDIDQSKSKTICEAVQSFNYFDCKLTSQHGNIMDTKQFPISWWRQFDMIYNALDNLEARRFVNQMCLFLGKPLIESGTTGYQGQVQPIFPYLSECFECQAKVTPKTFPVCTIRSTPSQPVHCITWAKDFLFVQLFDDSTAATGSELSHVTNQDSQDNDELETLKKELSELQGLRNLFESGNKELASILVEDIFVKDIARLLRIDALWKLRAKPIPLEYNKEDLEKLLMDNKSLEILSNDTQMWSVVENVYVLYKSLQALQDRYKVDPKIPISFDKDDEDTLNFVVSSANLRSHVFGIEIKSKFDIKQIAGNIIPAIATTNSIISGFSSLAGIRAQIGDKIDISKHLTTYISIKPNKYITSASLVPPNHKCASCSLVRKGIARCSIGTTKLSQLLQLVCKRYGYVEDATSIIIGKSKLVYDMDFDDNLETSLEDLGVFNGQVILIQDDDDNLENLELLIEDKKGEAILPNIQLRKKTTIITAEPGGLNDINDDHLKTVESENGDTMIVIDEDDESEIEEMTIDTDGVHAISSKNGDGKVDESFLDDVIEIEDLDDYGPATKKQRLH</sequence>
<evidence type="ECO:0000256" key="13">
    <source>
        <dbReference type="PIRSR" id="PIRSR039133-2"/>
    </source>
</evidence>
<dbReference type="GO" id="GO:0046872">
    <property type="term" value="F:metal ion binding"/>
    <property type="evidence" value="ECO:0007669"/>
    <property type="project" value="UniProtKB-KW"/>
</dbReference>
<dbReference type="FunFam" id="3.50.50.80:FF:000004">
    <property type="entry name" value="Ubiquitin-activating enzyme E1-like"/>
    <property type="match status" value="1"/>
</dbReference>
<dbReference type="InterPro" id="IPR045886">
    <property type="entry name" value="ThiF/MoeB/HesA"/>
</dbReference>
<dbReference type="Proteomes" id="UP000790833">
    <property type="component" value="Unassembled WGS sequence"/>
</dbReference>
<dbReference type="PANTHER" id="PTHR10953">
    <property type="entry name" value="UBIQUITIN-ACTIVATING ENZYME E1"/>
    <property type="match status" value="1"/>
</dbReference>
<dbReference type="InterPro" id="IPR000594">
    <property type="entry name" value="ThiF_NAD_FAD-bd"/>
</dbReference>
<dbReference type="GO" id="GO:0016925">
    <property type="term" value="P:protein sumoylation"/>
    <property type="evidence" value="ECO:0007669"/>
    <property type="project" value="UniProtKB-UniRule"/>
</dbReference>
<feature type="binding site" evidence="13">
    <location>
        <begin position="28"/>
        <end position="33"/>
    </location>
    <ligand>
        <name>ATP</name>
        <dbReference type="ChEBI" id="CHEBI:30616"/>
    </ligand>
</feature>
<evidence type="ECO:0000256" key="6">
    <source>
        <dbReference type="ARBA" id="ARBA00022741"/>
    </source>
</evidence>
<gene>
    <name evidence="18" type="primary">UBA2</name>
    <name evidence="18" type="ORF">KQ657_000237</name>
</gene>
<evidence type="ECO:0000313" key="18">
    <source>
        <dbReference type="EMBL" id="KAG7196224.1"/>
    </source>
</evidence>
<dbReference type="InterPro" id="IPR035985">
    <property type="entry name" value="Ubiquitin-activating_enz"/>
</dbReference>
<evidence type="ECO:0000313" key="19">
    <source>
        <dbReference type="Proteomes" id="UP000790833"/>
    </source>
</evidence>
<evidence type="ECO:0000256" key="3">
    <source>
        <dbReference type="ARBA" id="ARBA00005673"/>
    </source>
</evidence>
<feature type="binding site" evidence="13">
    <location>
        <begin position="123"/>
        <end position="128"/>
    </location>
    <ligand>
        <name>ATP</name>
        <dbReference type="ChEBI" id="CHEBI:30616"/>
    </ligand>
</feature>
<accession>A0A9P7VE90</accession>
<comment type="caution">
    <text evidence="18">The sequence shown here is derived from an EMBL/GenBank/DDBJ whole genome shotgun (WGS) entry which is preliminary data.</text>
</comment>
<keyword evidence="6 11" id="KW-0547">Nucleotide-binding</keyword>
<dbReference type="Pfam" id="PF10585">
    <property type="entry name" value="UBA_E1_SCCH"/>
    <property type="match status" value="1"/>
</dbReference>
<dbReference type="InterPro" id="IPR030661">
    <property type="entry name" value="Uba2"/>
</dbReference>
<evidence type="ECO:0000256" key="14">
    <source>
        <dbReference type="PIRSR" id="PIRSR039133-3"/>
    </source>
</evidence>
<protein>
    <recommendedName>
        <fullName evidence="10 11">Ubiquitin-activating enzyme E1-like</fullName>
    </recommendedName>
</protein>
<proteinExistence type="inferred from homology"/>
<dbReference type="Gene3D" id="3.50.50.80">
    <property type="entry name" value="Ubiquitin-activating enzyme E1, inactive adenylation domain, subdomain 1"/>
    <property type="match status" value="1"/>
</dbReference>
<evidence type="ECO:0000256" key="4">
    <source>
        <dbReference type="ARBA" id="ARBA00022490"/>
    </source>
</evidence>
<dbReference type="InterPro" id="IPR033127">
    <property type="entry name" value="UBQ-activ_enz_E1_Cys_AS"/>
</dbReference>
<feature type="binding site" evidence="14">
    <location>
        <position position="167"/>
    </location>
    <ligand>
        <name>Zn(2+)</name>
        <dbReference type="ChEBI" id="CHEBI:29105"/>
    </ligand>
</feature>
<dbReference type="Gene3D" id="1.10.10.520">
    <property type="entry name" value="Ubiquitin activating enzymes (Uba3). Chain: B, domain 2"/>
    <property type="match status" value="1"/>
</dbReference>
<evidence type="ECO:0000256" key="8">
    <source>
        <dbReference type="ARBA" id="ARBA00022833"/>
    </source>
</evidence>
<keyword evidence="9 11" id="KW-0067">ATP-binding</keyword>
<keyword evidence="7 11" id="KW-0833">Ubl conjugation pathway</keyword>
<comment type="subunit">
    <text evidence="11">Heterodimer.</text>
</comment>
<dbReference type="InterPro" id="IPR019572">
    <property type="entry name" value="UBA_E1_SCCH"/>
</dbReference>
<comment type="pathway">
    <text evidence="2 11">Protein modification; protein sumoylation.</text>
</comment>
<dbReference type="SUPFAM" id="SSF69572">
    <property type="entry name" value="Activating enzymes of the ubiquitin-like proteins"/>
    <property type="match status" value="1"/>
</dbReference>
<evidence type="ECO:0000259" key="16">
    <source>
        <dbReference type="Pfam" id="PF00899"/>
    </source>
</evidence>
<keyword evidence="5 11" id="KW-0479">Metal-binding</keyword>
<comment type="subcellular location">
    <subcellularLocation>
        <location evidence="1">Cytoplasm</location>
    </subcellularLocation>
</comment>
<feature type="binding site" evidence="14">
    <location>
        <position position="439"/>
    </location>
    <ligand>
        <name>Zn(2+)</name>
        <dbReference type="ChEBI" id="CHEBI:29105"/>
    </ligand>
</feature>
<evidence type="ECO:0000256" key="11">
    <source>
        <dbReference type="PIRNR" id="PIRNR039133"/>
    </source>
</evidence>
<dbReference type="InterPro" id="IPR023318">
    <property type="entry name" value="Ub_act_enz_dom_a_sf"/>
</dbReference>
<feature type="binding site" evidence="13">
    <location>
        <position position="76"/>
    </location>
    <ligand>
        <name>ATP</name>
        <dbReference type="ChEBI" id="CHEBI:30616"/>
    </ligand>
</feature>
<dbReference type="GO" id="GO:0005737">
    <property type="term" value="C:cytoplasm"/>
    <property type="evidence" value="ECO:0007669"/>
    <property type="project" value="UniProtKB-SubCell"/>
</dbReference>
<evidence type="ECO:0000256" key="1">
    <source>
        <dbReference type="ARBA" id="ARBA00004496"/>
    </source>
</evidence>
<dbReference type="Gene3D" id="3.10.290.20">
    <property type="entry name" value="Ubiquitin-like 2 activating enzyme e1b. Chain: B, domain 3"/>
    <property type="match status" value="1"/>
</dbReference>
<comment type="similarity">
    <text evidence="3 11">Belongs to the ubiquitin-activating E1 family.</text>
</comment>
<evidence type="ECO:0000256" key="5">
    <source>
        <dbReference type="ARBA" id="ARBA00022723"/>
    </source>
</evidence>
<dbReference type="OrthoDB" id="10255449at2759"/>
<dbReference type="GeneID" id="66113611"/>
<dbReference type="InterPro" id="IPR042449">
    <property type="entry name" value="Ub-E1_IAD_1"/>
</dbReference>
<dbReference type="PROSITE" id="PS51257">
    <property type="entry name" value="PROKAR_LIPOPROTEIN"/>
    <property type="match status" value="1"/>
</dbReference>
<evidence type="ECO:0000256" key="7">
    <source>
        <dbReference type="ARBA" id="ARBA00022786"/>
    </source>
</evidence>
<feature type="domain" description="Ubiquitin-activating enzyme SCCH" evidence="17">
    <location>
        <begin position="339"/>
        <end position="377"/>
    </location>
</feature>
<keyword evidence="4" id="KW-0963">Cytoplasm</keyword>
<evidence type="ECO:0000256" key="12">
    <source>
        <dbReference type="PIRSR" id="PIRSR039133-1"/>
    </source>
</evidence>
<feature type="binding site" evidence="13">
    <location>
        <begin position="60"/>
        <end position="63"/>
    </location>
    <ligand>
        <name>ATP</name>
        <dbReference type="ChEBI" id="CHEBI:30616"/>
    </ligand>
</feature>
<reference evidence="18" key="1">
    <citation type="submission" date="2021-03" db="EMBL/GenBank/DDBJ databases">
        <authorList>
            <person name="Palmer J.M."/>
        </authorList>
    </citation>
    <scope>NUCLEOTIDE SEQUENCE</scope>
    <source>
        <strain evidence="18">ARV_011</strain>
    </source>
</reference>
<dbReference type="GO" id="GO:0005524">
    <property type="term" value="F:ATP binding"/>
    <property type="evidence" value="ECO:0007669"/>
    <property type="project" value="UniProtKB-UniRule"/>
</dbReference>
<dbReference type="AlphaFoldDB" id="A0A9P7VE90"/>
<dbReference type="GO" id="GO:0019948">
    <property type="term" value="F:SUMO activating enzyme activity"/>
    <property type="evidence" value="ECO:0007669"/>
    <property type="project" value="UniProtKB-UniRule"/>
</dbReference>
<feature type="binding site" evidence="13">
    <location>
        <position position="52"/>
    </location>
    <ligand>
        <name>ATP</name>
        <dbReference type="ChEBI" id="CHEBI:30616"/>
    </ligand>
</feature>
<dbReference type="RefSeq" id="XP_043051769.1">
    <property type="nucleotide sequence ID" value="XM_043191092.1"/>
</dbReference>
<keyword evidence="19" id="KW-1185">Reference proteome</keyword>
<dbReference type="PANTHER" id="PTHR10953:SF5">
    <property type="entry name" value="SUMO-ACTIVATING ENZYME SUBUNIT 2"/>
    <property type="match status" value="1"/>
</dbReference>
<organism evidence="18 19">
    <name type="scientific">Scheffersomyces spartinae</name>
    <dbReference type="NCBI Taxonomy" id="45513"/>
    <lineage>
        <taxon>Eukaryota</taxon>
        <taxon>Fungi</taxon>
        <taxon>Dikarya</taxon>
        <taxon>Ascomycota</taxon>
        <taxon>Saccharomycotina</taxon>
        <taxon>Pichiomycetes</taxon>
        <taxon>Debaryomycetaceae</taxon>
        <taxon>Scheffersomyces</taxon>
    </lineage>
</organism>
<dbReference type="GO" id="GO:0031510">
    <property type="term" value="C:SUMO activating enzyme complex"/>
    <property type="evidence" value="ECO:0007669"/>
    <property type="project" value="UniProtKB-UniRule"/>
</dbReference>
<feature type="binding site" evidence="14">
    <location>
        <position position="442"/>
    </location>
    <ligand>
        <name>Zn(2+)</name>
        <dbReference type="ChEBI" id="CHEBI:29105"/>
    </ligand>
</feature>
<evidence type="ECO:0000259" key="17">
    <source>
        <dbReference type="Pfam" id="PF10585"/>
    </source>
</evidence>
<evidence type="ECO:0000256" key="10">
    <source>
        <dbReference type="ARBA" id="ARBA00073512"/>
    </source>
</evidence>
<evidence type="ECO:0000256" key="2">
    <source>
        <dbReference type="ARBA" id="ARBA00004718"/>
    </source>
</evidence>
<evidence type="ECO:0000256" key="9">
    <source>
        <dbReference type="ARBA" id="ARBA00022840"/>
    </source>
</evidence>
<dbReference type="EMBL" id="JAHMUF010000001">
    <property type="protein sequence ID" value="KAG7196224.1"/>
    <property type="molecule type" value="Genomic_DNA"/>
</dbReference>